<accession>A0A8D9UHX8</accession>
<evidence type="ECO:0000313" key="2">
    <source>
        <dbReference type="EMBL" id="DAD55990.1"/>
    </source>
</evidence>
<keyword evidence="1" id="KW-0175">Coiled coil</keyword>
<feature type="coiled-coil region" evidence="1">
    <location>
        <begin position="121"/>
        <end position="148"/>
    </location>
</feature>
<evidence type="ECO:0000256" key="1">
    <source>
        <dbReference type="SAM" id="Coils"/>
    </source>
</evidence>
<sequence length="224" mass="25844">MKDLGKSAKDAKDGILDLLKAYDSLIDKEWEAMKVFDENTLQPTGYTAYFEKKRASLEKLAGYYEGLMQNANLTEEERLDAEKNYIENQKAINNLDDEEVEDNYKILELYGASIQALIEIKKAHLKTADTYEEKLERQKELNSLIQDEIDLRKKVAEWQLELNDIQMQYVKGTAYTNESLYDSVLNSSIEAIEKQIEATKESIEYNFNKAVEAYMKDGMSLTEA</sequence>
<organism evidence="2">
    <name type="scientific">Bacteriophage sp</name>
    <dbReference type="NCBI Taxonomy" id="38018"/>
    <lineage>
        <taxon>Viruses</taxon>
    </lineage>
</organism>
<dbReference type="EMBL" id="BK029940">
    <property type="protein sequence ID" value="DAD55990.1"/>
    <property type="molecule type" value="Genomic_DNA"/>
</dbReference>
<name>A0A8D9UHX8_9VIRU</name>
<proteinExistence type="predicted"/>
<protein>
    <submittedName>
        <fullName evidence="2">Uncharacterized protein</fullName>
    </submittedName>
</protein>
<reference evidence="2" key="1">
    <citation type="journal article" date="2021" name="Proc. Natl. Acad. Sci. U.S.A.">
        <title>A Catalog of Tens of Thousands of Viruses from Human Metagenomes Reveals Hidden Associations with Chronic Diseases.</title>
        <authorList>
            <person name="Tisza M.J."/>
            <person name="Buck C.B."/>
        </authorList>
    </citation>
    <scope>NUCLEOTIDE SEQUENCE</scope>
    <source>
        <strain evidence="2">CtOZu12</strain>
    </source>
</reference>